<dbReference type="PANTHER" id="PTHR11700">
    <property type="entry name" value="30S RIBOSOMAL PROTEIN S10 FAMILY MEMBER"/>
    <property type="match status" value="1"/>
</dbReference>
<dbReference type="PROSITE" id="PS00361">
    <property type="entry name" value="RIBOSOMAL_S10"/>
    <property type="match status" value="1"/>
</dbReference>
<comment type="similarity">
    <text evidence="1 4">Belongs to the universal ribosomal protein uS10 family.</text>
</comment>
<keyword evidence="3 4" id="KW-0687">Ribonucleoprotein</keyword>
<dbReference type="GO" id="GO:0000049">
    <property type="term" value="F:tRNA binding"/>
    <property type="evidence" value="ECO:0007669"/>
    <property type="project" value="UniProtKB-UniRule"/>
</dbReference>
<accession>A0A7C1WZE5</accession>
<keyword evidence="2 4" id="KW-0689">Ribosomal protein</keyword>
<evidence type="ECO:0000256" key="2">
    <source>
        <dbReference type="ARBA" id="ARBA00022980"/>
    </source>
</evidence>
<dbReference type="NCBIfam" id="TIGR01049">
    <property type="entry name" value="rpsJ_bact"/>
    <property type="match status" value="1"/>
</dbReference>
<evidence type="ECO:0000313" key="6">
    <source>
        <dbReference type="EMBL" id="HEF64320.1"/>
    </source>
</evidence>
<sequence length="105" mass="12070">MSRRPTQRIRIRLKSHDHRILDQSARQIVETAESTGAKVAGPIPLPTRIERFTVIRSPFIDKDSQEHFEIRTHKRLIDVLEPSPSTIRALMRLTLPAGVDIEIKL</sequence>
<dbReference type="SMART" id="SM01403">
    <property type="entry name" value="Ribosomal_S10"/>
    <property type="match status" value="1"/>
</dbReference>
<dbReference type="HAMAP" id="MF_00508">
    <property type="entry name" value="Ribosomal_uS10"/>
    <property type="match status" value="1"/>
</dbReference>
<feature type="domain" description="Small ribosomal subunit protein uS10" evidence="5">
    <location>
        <begin position="10"/>
        <end position="104"/>
    </location>
</feature>
<gene>
    <name evidence="4" type="primary">rpsJ</name>
    <name evidence="6" type="ORF">ENP47_01720</name>
</gene>
<dbReference type="Pfam" id="PF00338">
    <property type="entry name" value="Ribosomal_S10"/>
    <property type="match status" value="1"/>
</dbReference>
<name>A0A7C1WZE5_THERO</name>
<dbReference type="InterPro" id="IPR027486">
    <property type="entry name" value="Ribosomal_uS10_dom"/>
</dbReference>
<proteinExistence type="inferred from homology"/>
<dbReference type="GO" id="GO:0003735">
    <property type="term" value="F:structural constituent of ribosome"/>
    <property type="evidence" value="ECO:0007669"/>
    <property type="project" value="InterPro"/>
</dbReference>
<dbReference type="GO" id="GO:0005840">
    <property type="term" value="C:ribosome"/>
    <property type="evidence" value="ECO:0007669"/>
    <property type="project" value="UniProtKB-KW"/>
</dbReference>
<evidence type="ECO:0000256" key="4">
    <source>
        <dbReference type="HAMAP-Rule" id="MF_00508"/>
    </source>
</evidence>
<reference evidence="6" key="1">
    <citation type="journal article" date="2020" name="mSystems">
        <title>Genome- and Community-Level Interaction Insights into Carbon Utilization and Element Cycling Functions of Hydrothermarchaeota in Hydrothermal Sediment.</title>
        <authorList>
            <person name="Zhou Z."/>
            <person name="Liu Y."/>
            <person name="Xu W."/>
            <person name="Pan J."/>
            <person name="Luo Z.H."/>
            <person name="Li M."/>
        </authorList>
    </citation>
    <scope>NUCLEOTIDE SEQUENCE [LARGE SCALE GENOMIC DNA]</scope>
    <source>
        <strain evidence="6">SpSt-222</strain>
    </source>
</reference>
<dbReference type="InterPro" id="IPR036838">
    <property type="entry name" value="Ribosomal_uS10_dom_sf"/>
</dbReference>
<dbReference type="GO" id="GO:1990904">
    <property type="term" value="C:ribonucleoprotein complex"/>
    <property type="evidence" value="ECO:0007669"/>
    <property type="project" value="UniProtKB-KW"/>
</dbReference>
<dbReference type="InterPro" id="IPR001848">
    <property type="entry name" value="Ribosomal_uS10"/>
</dbReference>
<dbReference type="EMBL" id="DSJL01000002">
    <property type="protein sequence ID" value="HEF64320.1"/>
    <property type="molecule type" value="Genomic_DNA"/>
</dbReference>
<dbReference type="PRINTS" id="PR00971">
    <property type="entry name" value="RIBOSOMALS10"/>
</dbReference>
<dbReference type="InterPro" id="IPR018268">
    <property type="entry name" value="Ribosomal_uS10_CS"/>
</dbReference>
<evidence type="ECO:0000259" key="5">
    <source>
        <dbReference type="SMART" id="SM01403"/>
    </source>
</evidence>
<evidence type="ECO:0000256" key="3">
    <source>
        <dbReference type="ARBA" id="ARBA00023274"/>
    </source>
</evidence>
<dbReference type="OMA" id="VDIEIKM"/>
<dbReference type="Gene3D" id="3.30.70.600">
    <property type="entry name" value="Ribosomal protein S10 domain"/>
    <property type="match status" value="1"/>
</dbReference>
<dbReference type="SUPFAM" id="SSF54999">
    <property type="entry name" value="Ribosomal protein S10"/>
    <property type="match status" value="1"/>
</dbReference>
<organism evidence="6">
    <name type="scientific">Thermomicrobium roseum</name>
    <dbReference type="NCBI Taxonomy" id="500"/>
    <lineage>
        <taxon>Bacteria</taxon>
        <taxon>Pseudomonadati</taxon>
        <taxon>Thermomicrobiota</taxon>
        <taxon>Thermomicrobia</taxon>
        <taxon>Thermomicrobiales</taxon>
        <taxon>Thermomicrobiaceae</taxon>
        <taxon>Thermomicrobium</taxon>
    </lineage>
</organism>
<dbReference type="FunFam" id="3.30.70.600:FF:000001">
    <property type="entry name" value="30S ribosomal protein S10"/>
    <property type="match status" value="1"/>
</dbReference>
<dbReference type="GO" id="GO:0006412">
    <property type="term" value="P:translation"/>
    <property type="evidence" value="ECO:0007669"/>
    <property type="project" value="UniProtKB-UniRule"/>
</dbReference>
<dbReference type="AlphaFoldDB" id="A0A7C1WZE5"/>
<dbReference type="NCBIfam" id="NF001861">
    <property type="entry name" value="PRK00596.1"/>
    <property type="match status" value="1"/>
</dbReference>
<comment type="subunit">
    <text evidence="4">Part of the 30S ribosomal subunit.</text>
</comment>
<comment type="function">
    <text evidence="4">Involved in the binding of tRNA to the ribosomes.</text>
</comment>
<protein>
    <recommendedName>
        <fullName evidence="4">Small ribosomal subunit protein uS10</fullName>
    </recommendedName>
</protein>
<evidence type="ECO:0000256" key="1">
    <source>
        <dbReference type="ARBA" id="ARBA00007102"/>
    </source>
</evidence>
<comment type="caution">
    <text evidence="6">The sequence shown here is derived from an EMBL/GenBank/DDBJ whole genome shotgun (WGS) entry which is preliminary data.</text>
</comment>